<protein>
    <submittedName>
        <fullName evidence="3">Amidase</fullName>
    </submittedName>
</protein>
<dbReference type="SUPFAM" id="SSF75304">
    <property type="entry name" value="Amidase signature (AS) enzymes"/>
    <property type="match status" value="1"/>
</dbReference>
<evidence type="ECO:0000259" key="2">
    <source>
        <dbReference type="Pfam" id="PF01425"/>
    </source>
</evidence>
<dbReference type="Gene3D" id="3.90.1300.10">
    <property type="entry name" value="Amidase signature (AS) domain"/>
    <property type="match status" value="1"/>
</dbReference>
<dbReference type="InterPro" id="IPR036928">
    <property type="entry name" value="AS_sf"/>
</dbReference>
<dbReference type="InterPro" id="IPR000120">
    <property type="entry name" value="Amidase"/>
</dbReference>
<evidence type="ECO:0000256" key="1">
    <source>
        <dbReference type="ARBA" id="ARBA00009199"/>
    </source>
</evidence>
<dbReference type="PANTHER" id="PTHR11895:SF7">
    <property type="entry name" value="GLUTAMYL-TRNA(GLN) AMIDOTRANSFERASE SUBUNIT A, MITOCHONDRIAL"/>
    <property type="match status" value="1"/>
</dbReference>
<dbReference type="Proteomes" id="UP000630353">
    <property type="component" value="Unassembled WGS sequence"/>
</dbReference>
<accession>A0A918XWJ8</accession>
<name>A0A918XWJ8_9PROT</name>
<dbReference type="PANTHER" id="PTHR11895">
    <property type="entry name" value="TRANSAMIDASE"/>
    <property type="match status" value="1"/>
</dbReference>
<evidence type="ECO:0000313" key="3">
    <source>
        <dbReference type="EMBL" id="GHD61704.1"/>
    </source>
</evidence>
<reference evidence="3" key="2">
    <citation type="submission" date="2020-09" db="EMBL/GenBank/DDBJ databases">
        <authorList>
            <person name="Sun Q."/>
            <person name="Kim S."/>
        </authorList>
    </citation>
    <scope>NUCLEOTIDE SEQUENCE</scope>
    <source>
        <strain evidence="3">KCTC 42651</strain>
    </source>
</reference>
<sequence length="472" mass="51258">MGVGMPDENLCFTPATTLRELLRSKALSPTELVDAVIDRAEALNPRLNAICTPTFDAAREAAKRAETRIAAGEHLRPLEGIPVTIKDLVMTKGIRSMAGSFIHEHRVPEADAPIVERLRDAGAITIGKTTTPELGWKGCGDSPLTGISHNPWKHGYNAGGSSTGAGICAAAGIGPLHQGSDGAGSIRMPASFCGVYGIKPTFGRIPYAPAPNNDMVSHIGPMTRTVGDAAMMLDVLAGPDDRDMASLTDRPPGFLDNLEADLSGLRVAWSPDLGYLKVDPEVAEPVRKAVDAFAELGCHVEEVGQLWDDPSEMHRCFWVSNFAGNLGLLLDEWQDRMDPGLVACVRDGLSVTAAEYVRAKQERLNFYAKVQDLFTRYDLLVTPTMSVAAFPAGRIIPEHWEQHSWDWIRWAGFSYPFNLTWVPAATCPCGFTPDGRPVGIQIVAGRGQDLRVLQASRAFERARPWADRRPAL</sequence>
<comment type="similarity">
    <text evidence="1">Belongs to the amidase family.</text>
</comment>
<dbReference type="GO" id="GO:0003824">
    <property type="term" value="F:catalytic activity"/>
    <property type="evidence" value="ECO:0007669"/>
    <property type="project" value="InterPro"/>
</dbReference>
<proteinExistence type="inferred from homology"/>
<gene>
    <name evidence="3" type="ORF">GCM10017083_49420</name>
</gene>
<comment type="caution">
    <text evidence="3">The sequence shown here is derived from an EMBL/GenBank/DDBJ whole genome shotgun (WGS) entry which is preliminary data.</text>
</comment>
<keyword evidence="4" id="KW-1185">Reference proteome</keyword>
<dbReference type="InterPro" id="IPR023631">
    <property type="entry name" value="Amidase_dom"/>
</dbReference>
<dbReference type="NCBIfam" id="NF004815">
    <property type="entry name" value="PRK06169.1"/>
    <property type="match status" value="1"/>
</dbReference>
<dbReference type="AlphaFoldDB" id="A0A918XWJ8"/>
<organism evidence="3 4">
    <name type="scientific">Thalassobaculum fulvum</name>
    <dbReference type="NCBI Taxonomy" id="1633335"/>
    <lineage>
        <taxon>Bacteria</taxon>
        <taxon>Pseudomonadati</taxon>
        <taxon>Pseudomonadota</taxon>
        <taxon>Alphaproteobacteria</taxon>
        <taxon>Rhodospirillales</taxon>
        <taxon>Thalassobaculaceae</taxon>
        <taxon>Thalassobaculum</taxon>
    </lineage>
</organism>
<dbReference type="EMBL" id="BMZS01000013">
    <property type="protein sequence ID" value="GHD61704.1"/>
    <property type="molecule type" value="Genomic_DNA"/>
</dbReference>
<evidence type="ECO:0000313" key="4">
    <source>
        <dbReference type="Proteomes" id="UP000630353"/>
    </source>
</evidence>
<reference evidence="3" key="1">
    <citation type="journal article" date="2014" name="Int. J. Syst. Evol. Microbiol.">
        <title>Complete genome sequence of Corynebacterium casei LMG S-19264T (=DSM 44701T), isolated from a smear-ripened cheese.</title>
        <authorList>
            <consortium name="US DOE Joint Genome Institute (JGI-PGF)"/>
            <person name="Walter F."/>
            <person name="Albersmeier A."/>
            <person name="Kalinowski J."/>
            <person name="Ruckert C."/>
        </authorList>
    </citation>
    <scope>NUCLEOTIDE SEQUENCE</scope>
    <source>
        <strain evidence="3">KCTC 42651</strain>
    </source>
</reference>
<feature type="domain" description="Amidase" evidence="2">
    <location>
        <begin position="31"/>
        <end position="453"/>
    </location>
</feature>
<dbReference type="Pfam" id="PF01425">
    <property type="entry name" value="Amidase"/>
    <property type="match status" value="1"/>
</dbReference>